<dbReference type="EMBL" id="CADCTU010000653">
    <property type="protein sequence ID" value="CAA9341371.1"/>
    <property type="molecule type" value="Genomic_DNA"/>
</dbReference>
<evidence type="ECO:0000256" key="3">
    <source>
        <dbReference type="ARBA" id="ARBA00023163"/>
    </source>
</evidence>
<name>A0A6J4LTE6_9BACT</name>
<dbReference type="AlphaFoldDB" id="A0A6J4LTE6"/>
<organism evidence="5">
    <name type="scientific">uncultured Gemmatimonadaceae bacterium</name>
    <dbReference type="NCBI Taxonomy" id="246130"/>
    <lineage>
        <taxon>Bacteria</taxon>
        <taxon>Pseudomonadati</taxon>
        <taxon>Gemmatimonadota</taxon>
        <taxon>Gemmatimonadia</taxon>
        <taxon>Gemmatimonadales</taxon>
        <taxon>Gemmatimonadaceae</taxon>
        <taxon>environmental samples</taxon>
    </lineage>
</organism>
<gene>
    <name evidence="5" type="ORF">AVDCRST_MAG11-2987</name>
</gene>
<dbReference type="Pfam" id="PF12840">
    <property type="entry name" value="HTH_20"/>
    <property type="match status" value="1"/>
</dbReference>
<dbReference type="InterPro" id="IPR051011">
    <property type="entry name" value="Metal_resp_trans_reg"/>
</dbReference>
<dbReference type="PANTHER" id="PTHR43132">
    <property type="entry name" value="ARSENICAL RESISTANCE OPERON REPRESSOR ARSR-RELATED"/>
    <property type="match status" value="1"/>
</dbReference>
<proteinExistence type="predicted"/>
<keyword evidence="1" id="KW-0805">Transcription regulation</keyword>
<evidence type="ECO:0000256" key="1">
    <source>
        <dbReference type="ARBA" id="ARBA00023015"/>
    </source>
</evidence>
<evidence type="ECO:0000313" key="5">
    <source>
        <dbReference type="EMBL" id="CAA9341371.1"/>
    </source>
</evidence>
<dbReference type="InterPro" id="IPR001845">
    <property type="entry name" value="HTH_ArsR_DNA-bd_dom"/>
</dbReference>
<evidence type="ECO:0000259" key="4">
    <source>
        <dbReference type="SMART" id="SM00418"/>
    </source>
</evidence>
<protein>
    <recommendedName>
        <fullName evidence="4">HTH arsR-type domain-containing protein</fullName>
    </recommendedName>
</protein>
<dbReference type="GO" id="GO:0003677">
    <property type="term" value="F:DNA binding"/>
    <property type="evidence" value="ECO:0007669"/>
    <property type="project" value="UniProtKB-KW"/>
</dbReference>
<keyword evidence="3" id="KW-0804">Transcription</keyword>
<dbReference type="InterPro" id="IPR036388">
    <property type="entry name" value="WH-like_DNA-bd_sf"/>
</dbReference>
<sequence>MKPDRDITDPQVAKALAHPLRVRILALLDERTASPSELAQELDADLSVVSYHVRTLARMGFLKLVSTKRRRATVETFYRAADREAVAGGAWAQMPAIVQQAMVGAALGQIAERVNAAAAAGGFERDDAHASRSPVTLDAAGFAEVSGKMDELRSELERIARESGERLAAGGDAGQPVPATAVMLLFESARAGG</sequence>
<feature type="domain" description="HTH arsR-type" evidence="4">
    <location>
        <begin position="11"/>
        <end position="94"/>
    </location>
</feature>
<dbReference type="SMART" id="SM00418">
    <property type="entry name" value="HTH_ARSR"/>
    <property type="match status" value="1"/>
</dbReference>
<dbReference type="CDD" id="cd00090">
    <property type="entry name" value="HTH_ARSR"/>
    <property type="match status" value="1"/>
</dbReference>
<reference evidence="5" key="1">
    <citation type="submission" date="2020-02" db="EMBL/GenBank/DDBJ databases">
        <authorList>
            <person name="Meier V. D."/>
        </authorList>
    </citation>
    <scope>NUCLEOTIDE SEQUENCE</scope>
    <source>
        <strain evidence="5">AVDCRST_MAG11</strain>
    </source>
</reference>
<dbReference type="InterPro" id="IPR036390">
    <property type="entry name" value="WH_DNA-bd_sf"/>
</dbReference>
<accession>A0A6J4LTE6</accession>
<keyword evidence="2" id="KW-0238">DNA-binding</keyword>
<dbReference type="Gene3D" id="1.10.10.10">
    <property type="entry name" value="Winged helix-like DNA-binding domain superfamily/Winged helix DNA-binding domain"/>
    <property type="match status" value="1"/>
</dbReference>
<dbReference type="GO" id="GO:0003700">
    <property type="term" value="F:DNA-binding transcription factor activity"/>
    <property type="evidence" value="ECO:0007669"/>
    <property type="project" value="InterPro"/>
</dbReference>
<dbReference type="InterPro" id="IPR011991">
    <property type="entry name" value="ArsR-like_HTH"/>
</dbReference>
<evidence type="ECO:0000256" key="2">
    <source>
        <dbReference type="ARBA" id="ARBA00023125"/>
    </source>
</evidence>
<dbReference type="PANTHER" id="PTHR43132:SF2">
    <property type="entry name" value="ARSENICAL RESISTANCE OPERON REPRESSOR ARSR-RELATED"/>
    <property type="match status" value="1"/>
</dbReference>
<dbReference type="SUPFAM" id="SSF46785">
    <property type="entry name" value="Winged helix' DNA-binding domain"/>
    <property type="match status" value="1"/>
</dbReference>